<dbReference type="EMBL" id="JABEZW010000011">
    <property type="protein sequence ID" value="MBA0779136.1"/>
    <property type="molecule type" value="Genomic_DNA"/>
</dbReference>
<sequence length="49" mass="5607">RTKKGQGNTYCVICCNGNGSDKVPLWVIAVKIYYQRRFYSSILKGYEKG</sequence>
<keyword evidence="2" id="KW-1185">Reference proteome</keyword>
<accession>A0A7J9F1G1</accession>
<name>A0A7J9F1G1_9ROSI</name>
<dbReference type="AlphaFoldDB" id="A0A7J9F1G1"/>
<proteinExistence type="predicted"/>
<evidence type="ECO:0000313" key="2">
    <source>
        <dbReference type="Proteomes" id="UP000593568"/>
    </source>
</evidence>
<protein>
    <submittedName>
        <fullName evidence="1">Uncharacterized protein</fullName>
    </submittedName>
</protein>
<dbReference type="Proteomes" id="UP000593568">
    <property type="component" value="Unassembled WGS sequence"/>
</dbReference>
<evidence type="ECO:0000313" key="1">
    <source>
        <dbReference type="EMBL" id="MBA0779136.1"/>
    </source>
</evidence>
<feature type="non-terminal residue" evidence="1">
    <location>
        <position position="1"/>
    </location>
</feature>
<comment type="caution">
    <text evidence="1">The sequence shown here is derived from an EMBL/GenBank/DDBJ whole genome shotgun (WGS) entry which is preliminary data.</text>
</comment>
<reference evidence="1 2" key="1">
    <citation type="journal article" date="2019" name="Genome Biol. Evol.">
        <title>Insights into the evolution of the New World diploid cottons (Gossypium, subgenus Houzingenia) based on genome sequencing.</title>
        <authorList>
            <person name="Grover C.E."/>
            <person name="Arick M.A. 2nd"/>
            <person name="Thrash A."/>
            <person name="Conover J.L."/>
            <person name="Sanders W.S."/>
            <person name="Peterson D.G."/>
            <person name="Frelichowski J.E."/>
            <person name="Scheffler J.A."/>
            <person name="Scheffler B.E."/>
            <person name="Wendel J.F."/>
        </authorList>
    </citation>
    <scope>NUCLEOTIDE SEQUENCE [LARGE SCALE GENOMIC DNA]</scope>
    <source>
        <strain evidence="1">8</strain>
        <tissue evidence="1">Leaf</tissue>
    </source>
</reference>
<organism evidence="1 2">
    <name type="scientific">Gossypium trilobum</name>
    <dbReference type="NCBI Taxonomy" id="34281"/>
    <lineage>
        <taxon>Eukaryota</taxon>
        <taxon>Viridiplantae</taxon>
        <taxon>Streptophyta</taxon>
        <taxon>Embryophyta</taxon>
        <taxon>Tracheophyta</taxon>
        <taxon>Spermatophyta</taxon>
        <taxon>Magnoliopsida</taxon>
        <taxon>eudicotyledons</taxon>
        <taxon>Gunneridae</taxon>
        <taxon>Pentapetalae</taxon>
        <taxon>rosids</taxon>
        <taxon>malvids</taxon>
        <taxon>Malvales</taxon>
        <taxon>Malvaceae</taxon>
        <taxon>Malvoideae</taxon>
        <taxon>Gossypium</taxon>
    </lineage>
</organism>
<gene>
    <name evidence="1" type="ORF">Gotri_003414</name>
</gene>